<reference evidence="3 4" key="1">
    <citation type="submission" date="2016-10" db="EMBL/GenBank/DDBJ databases">
        <authorList>
            <person name="de Groot N.N."/>
        </authorList>
    </citation>
    <scope>NUCLEOTIDE SEQUENCE [LARGE SCALE GENOMIC DNA]</scope>
    <source>
        <strain evidence="3 4">DSM 19886</strain>
    </source>
</reference>
<dbReference type="GO" id="GO:0080120">
    <property type="term" value="P:CAAX-box protein maturation"/>
    <property type="evidence" value="ECO:0007669"/>
    <property type="project" value="UniProtKB-ARBA"/>
</dbReference>
<keyword evidence="1" id="KW-0472">Membrane</keyword>
<dbReference type="Pfam" id="PF02517">
    <property type="entry name" value="Rce1-like"/>
    <property type="match status" value="1"/>
</dbReference>
<evidence type="ECO:0000313" key="3">
    <source>
        <dbReference type="EMBL" id="SDM04314.1"/>
    </source>
</evidence>
<gene>
    <name evidence="3" type="ORF">SAMN04488514_104239</name>
</gene>
<dbReference type="PANTHER" id="PTHR36435">
    <property type="entry name" value="SLR1288 PROTEIN"/>
    <property type="match status" value="1"/>
</dbReference>
<sequence>MCNRPRTKQVIEPTRKIYPDIAQSFGITGIVILGTLLFTPVNLILNKLIGKEASMLIYYLLAIGIPFWIVYLIKKKKTGHDSFNIVIENKRIIPFVMVGTIVLLFGIISPIANLIPMPEWVKKMFIDSSYTGFFAFLVTGIAAPILEELIFRGIILDGLLKKYAPTKSILISSLLFGLVHLNPWQFVSAFIIGIFSGWVYYRTKSLSFSIIIHATSNFCGFLMLYFISVDSLMDNPVLEIYGGFPNLIMTIIGSVFTLAFCIYSLGKEFEVKKCNDCRQKQKPLHKQFLTVFLHK</sequence>
<keyword evidence="4" id="KW-1185">Reference proteome</keyword>
<keyword evidence="1" id="KW-1133">Transmembrane helix</keyword>
<evidence type="ECO:0000256" key="1">
    <source>
        <dbReference type="SAM" id="Phobius"/>
    </source>
</evidence>
<proteinExistence type="predicted"/>
<feature type="transmembrane region" description="Helical" evidence="1">
    <location>
        <begin position="163"/>
        <end position="179"/>
    </location>
</feature>
<dbReference type="InterPro" id="IPR052710">
    <property type="entry name" value="CAAX_protease"/>
</dbReference>
<dbReference type="InterPro" id="IPR003675">
    <property type="entry name" value="Rce1/LyrA-like_dom"/>
</dbReference>
<feature type="transmembrane region" description="Helical" evidence="1">
    <location>
        <begin position="247"/>
        <end position="265"/>
    </location>
</feature>
<feature type="domain" description="CAAX prenyl protease 2/Lysostaphin resistance protein A-like" evidence="2">
    <location>
        <begin position="133"/>
        <end position="218"/>
    </location>
</feature>
<evidence type="ECO:0000313" key="4">
    <source>
        <dbReference type="Proteomes" id="UP000199440"/>
    </source>
</evidence>
<dbReference type="EMBL" id="FNGV01000004">
    <property type="protein sequence ID" value="SDM04314.1"/>
    <property type="molecule type" value="Genomic_DNA"/>
</dbReference>
<keyword evidence="1" id="KW-0812">Transmembrane</keyword>
<organism evidence="3 4">
    <name type="scientific">Kriegella aquimaris</name>
    <dbReference type="NCBI Taxonomy" id="192904"/>
    <lineage>
        <taxon>Bacteria</taxon>
        <taxon>Pseudomonadati</taxon>
        <taxon>Bacteroidota</taxon>
        <taxon>Flavobacteriia</taxon>
        <taxon>Flavobacteriales</taxon>
        <taxon>Flavobacteriaceae</taxon>
        <taxon>Kriegella</taxon>
    </lineage>
</organism>
<feature type="transmembrane region" description="Helical" evidence="1">
    <location>
        <begin position="21"/>
        <end position="44"/>
    </location>
</feature>
<feature type="transmembrane region" description="Helical" evidence="1">
    <location>
        <begin position="208"/>
        <end position="227"/>
    </location>
</feature>
<evidence type="ECO:0000259" key="2">
    <source>
        <dbReference type="Pfam" id="PF02517"/>
    </source>
</evidence>
<dbReference type="Proteomes" id="UP000199440">
    <property type="component" value="Unassembled WGS sequence"/>
</dbReference>
<feature type="transmembrane region" description="Helical" evidence="1">
    <location>
        <begin position="132"/>
        <end position="151"/>
    </location>
</feature>
<feature type="transmembrane region" description="Helical" evidence="1">
    <location>
        <begin position="185"/>
        <end position="201"/>
    </location>
</feature>
<dbReference type="GO" id="GO:0004175">
    <property type="term" value="F:endopeptidase activity"/>
    <property type="evidence" value="ECO:0007669"/>
    <property type="project" value="UniProtKB-ARBA"/>
</dbReference>
<feature type="transmembrane region" description="Helical" evidence="1">
    <location>
        <begin position="93"/>
        <end position="112"/>
    </location>
</feature>
<dbReference type="STRING" id="192904.SAMN04488514_104239"/>
<feature type="transmembrane region" description="Helical" evidence="1">
    <location>
        <begin position="56"/>
        <end position="73"/>
    </location>
</feature>
<dbReference type="AlphaFoldDB" id="A0A1G9PZY7"/>
<name>A0A1G9PZY7_9FLAO</name>
<dbReference type="PANTHER" id="PTHR36435:SF1">
    <property type="entry name" value="CAAX AMINO TERMINAL PROTEASE FAMILY PROTEIN"/>
    <property type="match status" value="1"/>
</dbReference>
<accession>A0A1G9PZY7</accession>
<protein>
    <recommendedName>
        <fullName evidence="2">CAAX prenyl protease 2/Lysostaphin resistance protein A-like domain-containing protein</fullName>
    </recommendedName>
</protein>